<gene>
    <name evidence="2" type="ORF">SHERM_08748</name>
</gene>
<accession>A0A9N7P295</accession>
<proteinExistence type="predicted"/>
<dbReference type="InterPro" id="IPR029472">
    <property type="entry name" value="Copia-like_N"/>
</dbReference>
<protein>
    <recommendedName>
        <fullName evidence="1">Retrotransposon Copia-like N-terminal domain-containing protein</fullName>
    </recommendedName>
</protein>
<evidence type="ECO:0000313" key="3">
    <source>
        <dbReference type="Proteomes" id="UP001153555"/>
    </source>
</evidence>
<feature type="non-terminal residue" evidence="2">
    <location>
        <position position="150"/>
    </location>
</feature>
<comment type="caution">
    <text evidence="2">The sequence shown here is derived from an EMBL/GenBank/DDBJ whole genome shotgun (WGS) entry which is preliminary data.</text>
</comment>
<keyword evidence="3" id="KW-1185">Reference proteome</keyword>
<dbReference type="AlphaFoldDB" id="A0A9N7P295"/>
<dbReference type="EMBL" id="CACSLK010034598">
    <property type="protein sequence ID" value="CAA0842893.1"/>
    <property type="molecule type" value="Genomic_DNA"/>
</dbReference>
<dbReference type="PANTHER" id="PTHR37610:SF40">
    <property type="entry name" value="OS01G0909600 PROTEIN"/>
    <property type="match status" value="1"/>
</dbReference>
<dbReference type="PANTHER" id="PTHR37610">
    <property type="entry name" value="CCHC-TYPE DOMAIN-CONTAINING PROTEIN"/>
    <property type="match status" value="1"/>
</dbReference>
<dbReference type="Proteomes" id="UP001153555">
    <property type="component" value="Unassembled WGS sequence"/>
</dbReference>
<dbReference type="OrthoDB" id="911950at2759"/>
<feature type="domain" description="Retrotransposon Copia-like N-terminal" evidence="1">
    <location>
        <begin position="17"/>
        <end position="64"/>
    </location>
</feature>
<name>A0A9N7P295_STRHE</name>
<reference evidence="2" key="1">
    <citation type="submission" date="2019-12" db="EMBL/GenBank/DDBJ databases">
        <authorList>
            <person name="Scholes J."/>
        </authorList>
    </citation>
    <scope>NUCLEOTIDE SEQUENCE</scope>
</reference>
<evidence type="ECO:0000259" key="1">
    <source>
        <dbReference type="Pfam" id="PF14244"/>
    </source>
</evidence>
<dbReference type="Pfam" id="PF14244">
    <property type="entry name" value="Retrotran_gag_3"/>
    <property type="match status" value="1"/>
</dbReference>
<organism evidence="2 3">
    <name type="scientific">Striga hermonthica</name>
    <name type="common">Purple witchweed</name>
    <name type="synonym">Buchnera hermonthica</name>
    <dbReference type="NCBI Taxonomy" id="68872"/>
    <lineage>
        <taxon>Eukaryota</taxon>
        <taxon>Viridiplantae</taxon>
        <taxon>Streptophyta</taxon>
        <taxon>Embryophyta</taxon>
        <taxon>Tracheophyta</taxon>
        <taxon>Spermatophyta</taxon>
        <taxon>Magnoliopsida</taxon>
        <taxon>eudicotyledons</taxon>
        <taxon>Gunneridae</taxon>
        <taxon>Pentapetalae</taxon>
        <taxon>asterids</taxon>
        <taxon>lamiids</taxon>
        <taxon>Lamiales</taxon>
        <taxon>Orobanchaceae</taxon>
        <taxon>Buchnereae</taxon>
        <taxon>Striga</taxon>
    </lineage>
</organism>
<evidence type="ECO:0000313" key="2">
    <source>
        <dbReference type="EMBL" id="CAA0842893.1"/>
    </source>
</evidence>
<feature type="non-terminal residue" evidence="2">
    <location>
        <position position="1"/>
    </location>
</feature>
<sequence>GQNQPPIMRTDDPYLLHNSDHPGMALVSTLLTGSNYQSWWRAMTIALGAKTKLGFVDGRVKRPDPDAAEFEQWRKVDYTVYSWILNSLGKDLVDAFLYAESAQALWEEIEQRFGESNGPMLYQLQKEISNIKQEGDSVAGYFTKLKRLWD</sequence>